<dbReference type="Pfam" id="PF03600">
    <property type="entry name" value="CitMHS"/>
    <property type="match status" value="1"/>
</dbReference>
<feature type="transmembrane region" description="Helical" evidence="8">
    <location>
        <begin position="453"/>
        <end position="473"/>
    </location>
</feature>
<dbReference type="InterPro" id="IPR051475">
    <property type="entry name" value="Diverse_Ion_Transporter"/>
</dbReference>
<sequence>MSSSDHLLSASPTKRAGEPMGLHINPSRSRGPSATSEMMKPRQTPSRLPSSTSFLSSPTSPMSPLTDDDVFAAGESAPLICKNLRDPEDSAVLMEAFSHSSRSDGGSLSSLSTIIFDTAIKKGGAYWLQTIKIIILFGITVLCCATVVKYPEQEEDLHEVIARVTPQVIYSKSYDNDYPILQLNLIGPLSEKNTSNTNNSLDIEVKISSAKVNDSGWLLRVNRTALQNMPSGQLATFHHEFRCSSQASDCNITVRTGSEEAVPLVYSVHQLSTQLDHEIVYAALILCFVYVLIIFELVHRTLAAMLGALAAIAVLSAINQRPSTETIIGWMEMETLMLLFGMMIIVAVVSDTGIFDFSALKAYQLAEGKVWPLVTLLCIFSAVVSAFLDNVTTILLLAPVTIRLCEVLNLEPRVILIAEVLFSNIGGTATAIGDPPNVIIVGQLESDGITFTVFTAHMVIGIILITFVAYGFLRFYYRNMEQLSNPDPPEIAELNHEIQIWRRAASRLVVVTREETLMRALFLQKAVELENLKNKTIHRKRKADKKDLNATLRQLEREYQIKDMSLLIKCGFVLLTCLVFFFMYSFVSSIHIGLGWIAVLGAMWLLVIADTSDLESILHRVEWSTLLFFGALFILMEALAELHLMEWIGEQMRDLIINVDAEYRLTAAVVIIVWVSALASSFIDNIPYTTAMIPVLKQLSDDVDVDLQLLPLVIALAFGACLGGNGTLIGASANVVCAGIAEQHGYTISFKQFFKVGFPMMLVTTLTATVYLLICHSAIKWNSI</sequence>
<evidence type="ECO:0000256" key="5">
    <source>
        <dbReference type="ARBA" id="ARBA00023136"/>
    </source>
</evidence>
<evidence type="ECO:0000256" key="2">
    <source>
        <dbReference type="ARBA" id="ARBA00022448"/>
    </source>
</evidence>
<organism evidence="10 11">
    <name type="scientific">Littorina saxatilis</name>
    <dbReference type="NCBI Taxonomy" id="31220"/>
    <lineage>
        <taxon>Eukaryota</taxon>
        <taxon>Metazoa</taxon>
        <taxon>Spiralia</taxon>
        <taxon>Lophotrochozoa</taxon>
        <taxon>Mollusca</taxon>
        <taxon>Gastropoda</taxon>
        <taxon>Caenogastropoda</taxon>
        <taxon>Littorinimorpha</taxon>
        <taxon>Littorinoidea</taxon>
        <taxon>Littorinidae</taxon>
        <taxon>Littorina</taxon>
    </lineage>
</organism>
<gene>
    <name evidence="10" type="ORF">V1264_004314</name>
</gene>
<feature type="transmembrane region" description="Helical" evidence="8">
    <location>
        <begin position="753"/>
        <end position="774"/>
    </location>
</feature>
<feature type="transmembrane region" description="Helical" evidence="8">
    <location>
        <begin position="301"/>
        <end position="318"/>
    </location>
</feature>
<keyword evidence="3 8" id="KW-0812">Transmembrane</keyword>
<keyword evidence="11" id="KW-1185">Reference proteome</keyword>
<proteinExistence type="predicted"/>
<evidence type="ECO:0000313" key="10">
    <source>
        <dbReference type="EMBL" id="KAK7097316.1"/>
    </source>
</evidence>
<reference evidence="10 11" key="1">
    <citation type="submission" date="2024-02" db="EMBL/GenBank/DDBJ databases">
        <title>Chromosome-scale genome assembly of the rough periwinkle Littorina saxatilis.</title>
        <authorList>
            <person name="De Jode A."/>
            <person name="Faria R."/>
            <person name="Formenti G."/>
            <person name="Sims Y."/>
            <person name="Smith T.P."/>
            <person name="Tracey A."/>
            <person name="Wood J.M.D."/>
            <person name="Zagrodzka Z.B."/>
            <person name="Johannesson K."/>
            <person name="Butlin R.K."/>
            <person name="Leder E.H."/>
        </authorList>
    </citation>
    <scope>NUCLEOTIDE SEQUENCE [LARGE SCALE GENOMIC DNA]</scope>
    <source>
        <strain evidence="10">Snail1</strain>
        <tissue evidence="10">Muscle</tissue>
    </source>
</reference>
<dbReference type="PANTHER" id="PTHR43568">
    <property type="entry name" value="P PROTEIN"/>
    <property type="match status" value="1"/>
</dbReference>
<comment type="subcellular location">
    <subcellularLocation>
        <location evidence="1">Membrane</location>
        <topology evidence="1">Multi-pass membrane protein</topology>
    </subcellularLocation>
</comment>
<dbReference type="InterPro" id="IPR004680">
    <property type="entry name" value="Cit_transptr-like_dom"/>
</dbReference>
<dbReference type="GO" id="GO:0016020">
    <property type="term" value="C:membrane"/>
    <property type="evidence" value="ECO:0007669"/>
    <property type="project" value="UniProtKB-SubCell"/>
</dbReference>
<evidence type="ECO:0000313" key="11">
    <source>
        <dbReference type="Proteomes" id="UP001374579"/>
    </source>
</evidence>
<dbReference type="GO" id="GO:0055085">
    <property type="term" value="P:transmembrane transport"/>
    <property type="evidence" value="ECO:0007669"/>
    <property type="project" value="InterPro"/>
</dbReference>
<feature type="coiled-coil region" evidence="6">
    <location>
        <begin position="538"/>
        <end position="565"/>
    </location>
</feature>
<evidence type="ECO:0000256" key="4">
    <source>
        <dbReference type="ARBA" id="ARBA00022989"/>
    </source>
</evidence>
<feature type="compositionally biased region" description="Polar residues" evidence="7">
    <location>
        <begin position="1"/>
        <end position="12"/>
    </location>
</feature>
<feature type="transmembrane region" description="Helical" evidence="8">
    <location>
        <begin position="370"/>
        <end position="402"/>
    </location>
</feature>
<feature type="transmembrane region" description="Helical" evidence="8">
    <location>
        <begin position="621"/>
        <end position="645"/>
    </location>
</feature>
<dbReference type="Proteomes" id="UP001374579">
    <property type="component" value="Unassembled WGS sequence"/>
</dbReference>
<keyword evidence="2" id="KW-0813">Transport</keyword>
<evidence type="ECO:0000256" key="3">
    <source>
        <dbReference type="ARBA" id="ARBA00022692"/>
    </source>
</evidence>
<protein>
    <recommendedName>
        <fullName evidence="9">Citrate transporter-like domain-containing protein</fullName>
    </recommendedName>
</protein>
<comment type="caution">
    <text evidence="10">The sequence shown here is derived from an EMBL/GenBank/DDBJ whole genome shotgun (WGS) entry which is preliminary data.</text>
</comment>
<feature type="transmembrane region" description="Helical" evidence="8">
    <location>
        <begin position="590"/>
        <end position="609"/>
    </location>
</feature>
<feature type="transmembrane region" description="Helical" evidence="8">
    <location>
        <begin position="566"/>
        <end position="584"/>
    </location>
</feature>
<dbReference type="PANTHER" id="PTHR43568:SF1">
    <property type="entry name" value="P PROTEIN"/>
    <property type="match status" value="1"/>
</dbReference>
<feature type="compositionally biased region" description="Polar residues" evidence="7">
    <location>
        <begin position="26"/>
        <end position="36"/>
    </location>
</feature>
<dbReference type="AlphaFoldDB" id="A0AAN9B157"/>
<feature type="transmembrane region" description="Helical" evidence="8">
    <location>
        <begin position="126"/>
        <end position="148"/>
    </location>
</feature>
<feature type="transmembrane region" description="Helical" evidence="8">
    <location>
        <begin position="414"/>
        <end position="433"/>
    </location>
</feature>
<evidence type="ECO:0000256" key="7">
    <source>
        <dbReference type="SAM" id="MobiDB-lite"/>
    </source>
</evidence>
<feature type="region of interest" description="Disordered" evidence="7">
    <location>
        <begin position="1"/>
        <end position="68"/>
    </location>
</feature>
<feature type="transmembrane region" description="Helical" evidence="8">
    <location>
        <begin position="665"/>
        <end position="688"/>
    </location>
</feature>
<feature type="transmembrane region" description="Helical" evidence="8">
    <location>
        <begin position="330"/>
        <end position="350"/>
    </location>
</feature>
<dbReference type="CDD" id="cd01116">
    <property type="entry name" value="P_permease"/>
    <property type="match status" value="1"/>
</dbReference>
<feature type="transmembrane region" description="Helical" evidence="8">
    <location>
        <begin position="279"/>
        <end position="295"/>
    </location>
</feature>
<keyword evidence="6" id="KW-0175">Coiled coil</keyword>
<name>A0AAN9B157_9CAEN</name>
<evidence type="ECO:0000256" key="8">
    <source>
        <dbReference type="SAM" id="Phobius"/>
    </source>
</evidence>
<dbReference type="EMBL" id="JBAMIC010000013">
    <property type="protein sequence ID" value="KAK7097316.1"/>
    <property type="molecule type" value="Genomic_DNA"/>
</dbReference>
<accession>A0AAN9B157</accession>
<evidence type="ECO:0000256" key="6">
    <source>
        <dbReference type="SAM" id="Coils"/>
    </source>
</evidence>
<keyword evidence="4 8" id="KW-1133">Transmembrane helix</keyword>
<feature type="compositionally biased region" description="Low complexity" evidence="7">
    <location>
        <begin position="44"/>
        <end position="65"/>
    </location>
</feature>
<evidence type="ECO:0000256" key="1">
    <source>
        <dbReference type="ARBA" id="ARBA00004141"/>
    </source>
</evidence>
<feature type="transmembrane region" description="Helical" evidence="8">
    <location>
        <begin position="709"/>
        <end position="733"/>
    </location>
</feature>
<feature type="domain" description="Citrate transporter-like" evidence="9">
    <location>
        <begin position="290"/>
        <end position="704"/>
    </location>
</feature>
<keyword evidence="5 8" id="KW-0472">Membrane</keyword>
<evidence type="ECO:0000259" key="9">
    <source>
        <dbReference type="Pfam" id="PF03600"/>
    </source>
</evidence>